<dbReference type="Proteomes" id="UP001163947">
    <property type="component" value="Chromosome"/>
</dbReference>
<dbReference type="RefSeq" id="WP_185712751.1">
    <property type="nucleotide sequence ID" value="NZ_CP069306.1"/>
</dbReference>
<feature type="domain" description="UspA" evidence="1">
    <location>
        <begin position="3"/>
        <end position="125"/>
    </location>
</feature>
<reference evidence="2" key="1">
    <citation type="submission" date="2022-09" db="EMBL/GenBank/DDBJ databases">
        <title>The genome sequence of Rhodococcus aetherivorans N1.</title>
        <authorList>
            <person name="Jiang W."/>
        </authorList>
    </citation>
    <scope>NUCLEOTIDE SEQUENCE</scope>
    <source>
        <strain evidence="2">N1</strain>
    </source>
</reference>
<accession>A0AA46NT30</accession>
<dbReference type="InterPro" id="IPR014729">
    <property type="entry name" value="Rossmann-like_a/b/a_fold"/>
</dbReference>
<organism evidence="2 3">
    <name type="scientific">Rhodococcus aetherivorans</name>
    <dbReference type="NCBI Taxonomy" id="191292"/>
    <lineage>
        <taxon>Bacteria</taxon>
        <taxon>Bacillati</taxon>
        <taxon>Actinomycetota</taxon>
        <taxon>Actinomycetes</taxon>
        <taxon>Mycobacteriales</taxon>
        <taxon>Nocardiaceae</taxon>
        <taxon>Rhodococcus</taxon>
    </lineage>
</organism>
<proteinExistence type="predicted"/>
<dbReference type="Gene3D" id="3.40.50.620">
    <property type="entry name" value="HUPs"/>
    <property type="match status" value="1"/>
</dbReference>
<evidence type="ECO:0000259" key="1">
    <source>
        <dbReference type="Pfam" id="PF00582"/>
    </source>
</evidence>
<dbReference type="GeneID" id="83621856"/>
<evidence type="ECO:0000313" key="3">
    <source>
        <dbReference type="Proteomes" id="UP001163947"/>
    </source>
</evidence>
<dbReference type="EMBL" id="CP106982">
    <property type="protein sequence ID" value="UYF91934.1"/>
    <property type="molecule type" value="Genomic_DNA"/>
</dbReference>
<protein>
    <submittedName>
        <fullName evidence="2">Universal stress protein</fullName>
    </submittedName>
</protein>
<dbReference type="Pfam" id="PF00582">
    <property type="entry name" value="Usp"/>
    <property type="match status" value="1"/>
</dbReference>
<evidence type="ECO:0000313" key="2">
    <source>
        <dbReference type="EMBL" id="UYF91934.1"/>
    </source>
</evidence>
<name>A0AA46NT30_9NOCA</name>
<dbReference type="SUPFAM" id="SSF52402">
    <property type="entry name" value="Adenine nucleotide alpha hydrolases-like"/>
    <property type="match status" value="1"/>
</dbReference>
<dbReference type="InterPro" id="IPR006016">
    <property type="entry name" value="UspA"/>
</dbReference>
<gene>
    <name evidence="2" type="ORF">OCS65_15525</name>
</gene>
<sequence>MPVAVVHAATPEGHAALTTAAREAAHSDGTTLVLVAVDDDGPSGQRELESVRTDVTATLGADGWELRTAVHDGDPVGALVDLVERSGAERLVVGTRDRNALGKFLLERRLQRLLLEVPVPVLVVKGTDADAG</sequence>
<dbReference type="AlphaFoldDB" id="A0AA46NT30"/>